<evidence type="ECO:0000313" key="3">
    <source>
        <dbReference type="Proteomes" id="UP000321378"/>
    </source>
</evidence>
<dbReference type="AlphaFoldDB" id="A0A510KZM1"/>
<dbReference type="STRING" id="1122173.GCA_000482505_02545"/>
<accession>A0A510KZM1</accession>
<protein>
    <recommendedName>
        <fullName evidence="5">Membrane-associated protease 1</fullName>
    </recommendedName>
</protein>
<reference evidence="1 4" key="1">
    <citation type="submission" date="2019-07" db="EMBL/GenBank/DDBJ databases">
        <title>Complete Genome Sequence of Leptotrichia trevisanii Strain JMUB3870.</title>
        <authorList>
            <person name="Watanabe S."/>
            <person name="Cui L."/>
        </authorList>
    </citation>
    <scope>NUCLEOTIDE SEQUENCE [LARGE SCALE GENOMIC DNA]</scope>
    <source>
        <strain evidence="1 4">JMUB3870</strain>
    </source>
</reference>
<name>A0A510KZM1_9FUSO</name>
<proteinExistence type="predicted"/>
<dbReference type="EMBL" id="AP019840">
    <property type="protein sequence ID" value="BBM51311.1"/>
    <property type="molecule type" value="Genomic_DNA"/>
</dbReference>
<gene>
    <name evidence="1" type="ORF">JMUB3870_0275</name>
    <name evidence="2" type="ORF">JMUB3935_0278</name>
</gene>
<sequence length="146" mass="16057">MGFRLIVKGQNDEILLNKESILDVKYISETPDDSNARATDLGVILEIRGKILAASTGDAEDDTRKVAQWSLVPAEAADAYRQASLEIISAGQMVRKIDMTNVFVVDYIEEYGNQAGTGTFSLKIKQKKEKVKEVAIEGGYQATEEV</sequence>
<dbReference type="OrthoDB" id="9810984at2"/>
<evidence type="ECO:0000313" key="1">
    <source>
        <dbReference type="EMBL" id="BBM44168.1"/>
    </source>
</evidence>
<dbReference type="Proteomes" id="UP000321378">
    <property type="component" value="Chromosome"/>
</dbReference>
<organism evidence="1 4">
    <name type="scientific">Leptotrichia trevisanii</name>
    <dbReference type="NCBI Taxonomy" id="109328"/>
    <lineage>
        <taxon>Bacteria</taxon>
        <taxon>Fusobacteriati</taxon>
        <taxon>Fusobacteriota</taxon>
        <taxon>Fusobacteriia</taxon>
        <taxon>Fusobacteriales</taxon>
        <taxon>Leptotrichiaceae</taxon>
        <taxon>Leptotrichia</taxon>
    </lineage>
</organism>
<reference evidence="2 3" key="2">
    <citation type="submission" date="2019-07" db="EMBL/GenBank/DDBJ databases">
        <title>Complete Genome Sequence of Leptotrichia trevisanii Strain JMUB3935.</title>
        <authorList>
            <person name="Watanabe S."/>
            <person name="Cui L."/>
        </authorList>
    </citation>
    <scope>NUCLEOTIDE SEQUENCE [LARGE SCALE GENOMIC DNA]</scope>
    <source>
        <strain evidence="2 3">JMUB3935</strain>
    </source>
</reference>
<keyword evidence="4" id="KW-1185">Reference proteome</keyword>
<evidence type="ECO:0000313" key="4">
    <source>
        <dbReference type="Proteomes" id="UP000422644"/>
    </source>
</evidence>
<dbReference type="EMBL" id="AP019831">
    <property type="protein sequence ID" value="BBM44168.1"/>
    <property type="molecule type" value="Genomic_DNA"/>
</dbReference>
<dbReference type="Proteomes" id="UP000422644">
    <property type="component" value="Chromosome"/>
</dbReference>
<evidence type="ECO:0000313" key="2">
    <source>
        <dbReference type="EMBL" id="BBM51311.1"/>
    </source>
</evidence>
<dbReference type="RefSeq" id="WP_021747023.1">
    <property type="nucleotide sequence ID" value="NZ_AP019831.1"/>
</dbReference>
<evidence type="ECO:0008006" key="5">
    <source>
        <dbReference type="Google" id="ProtNLM"/>
    </source>
</evidence>